<feature type="region of interest" description="Disordered" evidence="1">
    <location>
        <begin position="97"/>
        <end position="116"/>
    </location>
</feature>
<gene>
    <name evidence="3" type="ORF">NEMBOFW57_001035</name>
</gene>
<feature type="region of interest" description="Disordered" evidence="1">
    <location>
        <begin position="38"/>
        <end position="66"/>
    </location>
</feature>
<accession>A0AAD4F0R3</accession>
<dbReference type="InterPro" id="IPR052895">
    <property type="entry name" value="HetReg/Transcr_Mod"/>
</dbReference>
<dbReference type="Pfam" id="PF26639">
    <property type="entry name" value="Het-6_barrel"/>
    <property type="match status" value="1"/>
</dbReference>
<feature type="domain" description="Heterokaryon incompatibility" evidence="2">
    <location>
        <begin position="372"/>
        <end position="546"/>
    </location>
</feature>
<dbReference type="PANTHER" id="PTHR24148">
    <property type="entry name" value="ANKYRIN REPEAT DOMAIN-CONTAINING PROTEIN 39 HOMOLOG-RELATED"/>
    <property type="match status" value="1"/>
</dbReference>
<dbReference type="PANTHER" id="PTHR24148:SF73">
    <property type="entry name" value="HET DOMAIN PROTEIN (AFU_ORTHOLOGUE AFUA_8G01020)"/>
    <property type="match status" value="1"/>
</dbReference>
<sequence length="1017" mass="113036">MEFTMEIDTNPRKRSRVQLDADEPELLGLHHLFERDHVAKRARQSAPDASAPATPSDESGPSTPASIDVDMELDEVAVVQTVSHVAAVPARAPVQAPKIVQQQQPQQPSQPRSQGTIISGWNQAQRNRYLNQGYPLSWMQGSTRGYLHDLSAFSSYHLVYVDTQQQPSKPMNYSKLPLSGRQIRLLTILPAAGGETAQVQCTMKVWMLPTTEPADRGPLPSHIINFDPCVTNPPDECQVKELREIWADTLKELDRRENSLRCRVKDTLLYRENAVILNPLGFADFLSPEEKRELLTGTSGAGLERRIWNEQGLIHVFEDQAGYGIMLGKQTPPPRLSALPLREVNPFFRHPDPDPESYRRYLKGVVKKPGAYVALSYAWDPCSPTAEIQVNGATMTVGANLHAALCRFRQMDYFRLGGQIWIDALCINQDDAVEKAQQLPMMASIYRHAGNVIVWLGPGTNDSEKAIIFLQGLGRWYRAEYIEAMDGSNVMAANTWRTMAQIRLRTNYEKHRRVLLADGPLLRELAAPIYDFFDRRYWRRLWIIQELCMGRAGMPVVCGNQVTQWRHIRDGVLGFTAILDALDEATWGELEHRKQPLEHSLLHVAQIAQLEIAGHRRIIANLPAEQLPLVAPTLSENGPLLGSPIRRAISLASQSSCKEPHDRVYGLLGVPGLPNLRIQVNYKKPLVEVFTEFTAALVWRGSLDFFALLDGGRMSATDEAGRPLAQDSEKPSWVPDYASTPARRIGILEGQWHAGGQVPVSFAEREINSHGYLFCKGKVVDTVDGTGAVSQADILSGAMNIAADDDDLRPVRQPSRATYGDDTAGTTAALYRVLVGGCDRNGTPAPASFRCLYTAFPVEEPPPHSPFYRNWHFLKSSADLLINGRPLSEYFSHLRTPPTPSPSTSTPAQDSMETAAARQAMAACTKGRRLIVTSAGRLGLAPARTRPGDAVITIVGHGKPVVARKVGTVEGQDRWHLIGEAYVQGLMKGEEMKLSDKPWYRHEAEATMRSLYDIPFI</sequence>
<feature type="compositionally biased region" description="Low complexity" evidence="1">
    <location>
        <begin position="45"/>
        <end position="59"/>
    </location>
</feature>
<evidence type="ECO:0000256" key="1">
    <source>
        <dbReference type="SAM" id="MobiDB-lite"/>
    </source>
</evidence>
<evidence type="ECO:0000259" key="2">
    <source>
        <dbReference type="Pfam" id="PF06985"/>
    </source>
</evidence>
<dbReference type="Pfam" id="PF06985">
    <property type="entry name" value="HET"/>
    <property type="match status" value="1"/>
</dbReference>
<dbReference type="InterPro" id="IPR010730">
    <property type="entry name" value="HET"/>
</dbReference>
<organism evidence="3 4">
    <name type="scientific">Staphylotrichum longicolle</name>
    <dbReference type="NCBI Taxonomy" id="669026"/>
    <lineage>
        <taxon>Eukaryota</taxon>
        <taxon>Fungi</taxon>
        <taxon>Dikarya</taxon>
        <taxon>Ascomycota</taxon>
        <taxon>Pezizomycotina</taxon>
        <taxon>Sordariomycetes</taxon>
        <taxon>Sordariomycetidae</taxon>
        <taxon>Sordariales</taxon>
        <taxon>Chaetomiaceae</taxon>
        <taxon>Staphylotrichum</taxon>
    </lineage>
</organism>
<keyword evidence="4" id="KW-1185">Reference proteome</keyword>
<protein>
    <recommendedName>
        <fullName evidence="2">Heterokaryon incompatibility domain-containing protein</fullName>
    </recommendedName>
</protein>
<dbReference type="Proteomes" id="UP001197093">
    <property type="component" value="Unassembled WGS sequence"/>
</dbReference>
<proteinExistence type="predicted"/>
<feature type="compositionally biased region" description="Low complexity" evidence="1">
    <location>
        <begin position="97"/>
        <end position="114"/>
    </location>
</feature>
<dbReference type="EMBL" id="JAHCVI010000001">
    <property type="protein sequence ID" value="KAG7291027.1"/>
    <property type="molecule type" value="Genomic_DNA"/>
</dbReference>
<feature type="region of interest" description="Disordered" evidence="1">
    <location>
        <begin position="1"/>
        <end position="20"/>
    </location>
</feature>
<dbReference type="AlphaFoldDB" id="A0AAD4F0R3"/>
<name>A0AAD4F0R3_9PEZI</name>
<reference evidence="3" key="1">
    <citation type="submission" date="2023-02" db="EMBL/GenBank/DDBJ databases">
        <authorList>
            <person name="Palmer J.M."/>
        </authorList>
    </citation>
    <scope>NUCLEOTIDE SEQUENCE</scope>
    <source>
        <strain evidence="3">FW57</strain>
    </source>
</reference>
<evidence type="ECO:0000313" key="4">
    <source>
        <dbReference type="Proteomes" id="UP001197093"/>
    </source>
</evidence>
<evidence type="ECO:0000313" key="3">
    <source>
        <dbReference type="EMBL" id="KAG7291027.1"/>
    </source>
</evidence>
<comment type="caution">
    <text evidence="3">The sequence shown here is derived from an EMBL/GenBank/DDBJ whole genome shotgun (WGS) entry which is preliminary data.</text>
</comment>